<organism evidence="2 3">
    <name type="scientific">Nitratireductor thuwali</name>
    <dbReference type="NCBI Taxonomy" id="2267699"/>
    <lineage>
        <taxon>Bacteria</taxon>
        <taxon>Pseudomonadati</taxon>
        <taxon>Pseudomonadota</taxon>
        <taxon>Alphaproteobacteria</taxon>
        <taxon>Hyphomicrobiales</taxon>
        <taxon>Phyllobacteriaceae</taxon>
        <taxon>Nitratireductor</taxon>
    </lineage>
</organism>
<evidence type="ECO:0000313" key="3">
    <source>
        <dbReference type="Proteomes" id="UP001342418"/>
    </source>
</evidence>
<keyword evidence="3" id="KW-1185">Reference proteome</keyword>
<accession>A0ABY5MQU5</accession>
<reference evidence="2 3" key="1">
    <citation type="submission" date="2018-07" db="EMBL/GenBank/DDBJ databases">
        <title>Genome sequence of Nitratireductor thuwali#1536.</title>
        <authorList>
            <person name="Michoud G."/>
            <person name="Merlino G."/>
            <person name="Sefrji F.O."/>
            <person name="Daffonchio D."/>
        </authorList>
    </citation>
    <scope>NUCLEOTIDE SEQUENCE [LARGE SCALE GENOMIC DNA]</scope>
    <source>
        <strain evidence="3">Nit1536</strain>
    </source>
</reference>
<proteinExistence type="predicted"/>
<evidence type="ECO:0000256" key="1">
    <source>
        <dbReference type="SAM" id="MobiDB-lite"/>
    </source>
</evidence>
<name>A0ABY5MQU5_9HYPH</name>
<sequence length="214" mass="22595">MAAPAGGSRWAPSARGSIMQAASLPLRHPRAKAGTLDPCRCFCDHARRYRHRAPHAGNAARFTAGTAWILGSSPRMTKRRGWRERRSGAVGANALASSRVGVGGSCWRLPVGAERSRFHHASSVPSPSSSQGEGGDLGAVPFPPAPNASGTALLRSMIKACRLEIVGRCGPHILNTPNRVSSMGALSAAERDRPSTSRVFAGSMMPSSHRRALE</sequence>
<evidence type="ECO:0000313" key="2">
    <source>
        <dbReference type="EMBL" id="UUP18973.1"/>
    </source>
</evidence>
<protein>
    <submittedName>
        <fullName evidence="2">Uncharacterized protein</fullName>
    </submittedName>
</protein>
<gene>
    <name evidence="2" type="ORF">NTH_03459</name>
</gene>
<dbReference type="Proteomes" id="UP001342418">
    <property type="component" value="Chromosome"/>
</dbReference>
<feature type="region of interest" description="Disordered" evidence="1">
    <location>
        <begin position="118"/>
        <end position="143"/>
    </location>
</feature>
<feature type="region of interest" description="Disordered" evidence="1">
    <location>
        <begin position="188"/>
        <end position="214"/>
    </location>
</feature>
<dbReference type="EMBL" id="CP030941">
    <property type="protein sequence ID" value="UUP18973.1"/>
    <property type="molecule type" value="Genomic_DNA"/>
</dbReference>